<evidence type="ECO:0000256" key="2">
    <source>
        <dbReference type="ARBA" id="ARBA00008784"/>
    </source>
</evidence>
<keyword evidence="7" id="KW-0408">Iron</keyword>
<evidence type="ECO:0000256" key="3">
    <source>
        <dbReference type="ARBA" id="ARBA00022723"/>
    </source>
</evidence>
<proteinExistence type="inferred from homology"/>
<keyword evidence="5 9" id="KW-0223">Dioxygenase</keyword>
<dbReference type="Gene3D" id="3.10.180.10">
    <property type="entry name" value="2,3-Dihydroxybiphenyl 1,2-Dioxygenase, domain 1"/>
    <property type="match status" value="2"/>
</dbReference>
<evidence type="ECO:0000256" key="7">
    <source>
        <dbReference type="ARBA" id="ARBA00023004"/>
    </source>
</evidence>
<feature type="domain" description="VOC" evidence="8">
    <location>
        <begin position="147"/>
        <end position="270"/>
    </location>
</feature>
<organism evidence="9">
    <name type="scientific">bioreactor metagenome</name>
    <dbReference type="NCBI Taxonomy" id="1076179"/>
    <lineage>
        <taxon>unclassified sequences</taxon>
        <taxon>metagenomes</taxon>
        <taxon>ecological metagenomes</taxon>
    </lineage>
</organism>
<dbReference type="Pfam" id="PF00903">
    <property type="entry name" value="Glyoxalase"/>
    <property type="match status" value="1"/>
</dbReference>
<accession>A0A645CSU2</accession>
<name>A0A645CSU2_9ZZZZ</name>
<evidence type="ECO:0000313" key="9">
    <source>
        <dbReference type="EMBL" id="MPM79762.1"/>
    </source>
</evidence>
<dbReference type="InterPro" id="IPR029068">
    <property type="entry name" value="Glyas_Bleomycin-R_OHBP_Dase"/>
</dbReference>
<comment type="similarity">
    <text evidence="2">Belongs to the extradiol ring-cleavage dioxygenase family.</text>
</comment>
<comment type="cofactor">
    <cofactor evidence="1">
        <name>Fe(2+)</name>
        <dbReference type="ChEBI" id="CHEBI:29033"/>
    </cofactor>
</comment>
<protein>
    <submittedName>
        <fullName evidence="9">Iron-dependent extradiol dioxygenase</fullName>
        <ecNumber evidence="9">1.13.11.25</ecNumber>
    </submittedName>
</protein>
<dbReference type="InterPro" id="IPR004360">
    <property type="entry name" value="Glyas_Fos-R_dOase_dom"/>
</dbReference>
<dbReference type="PROSITE" id="PS51819">
    <property type="entry name" value="VOC"/>
    <property type="match status" value="2"/>
</dbReference>
<sequence length="300" mass="33407">MASISNLGYVVIGSKKLAEWEDFAVNLLGMQVGRSEPGRLLALRLDDMQQRIIIEDGEEEDLRAAGWAFKTNQDLRAFVKRLQEQGLPVQECTKEEATNRRVEKLYTLADPNGFTQEFFCGAYAAPSNQPFMSQKLRGAGFKTGDLGIGHVLIRAKDYGQSLDFYQEGLGLRLSDIIRAEVRPGYVAEAAFFHTVGGRHHSLATGAVNIPKVLGHMMVELRSLDDVGLGYDRCRAAGLNFARELGHHPNDQMTSFYVETPSGFSIEYGWGGLVVDDENWTVKTYNQFSDWGHARPGQAVR</sequence>
<reference evidence="9" key="1">
    <citation type="submission" date="2019-08" db="EMBL/GenBank/DDBJ databases">
        <authorList>
            <person name="Kucharzyk K."/>
            <person name="Murdoch R.W."/>
            <person name="Higgins S."/>
            <person name="Loffler F."/>
        </authorList>
    </citation>
    <scope>NUCLEOTIDE SEQUENCE</scope>
</reference>
<feature type="domain" description="VOC" evidence="8">
    <location>
        <begin position="6"/>
        <end position="121"/>
    </location>
</feature>
<keyword evidence="6 9" id="KW-0560">Oxidoreductase</keyword>
<evidence type="ECO:0000256" key="5">
    <source>
        <dbReference type="ARBA" id="ARBA00022964"/>
    </source>
</evidence>
<dbReference type="EC" id="1.13.11.25" evidence="9"/>
<evidence type="ECO:0000256" key="4">
    <source>
        <dbReference type="ARBA" id="ARBA00022797"/>
    </source>
</evidence>
<dbReference type="CDD" id="cd07252">
    <property type="entry name" value="BphC1-RGP6_N_like"/>
    <property type="match status" value="1"/>
</dbReference>
<evidence type="ECO:0000259" key="8">
    <source>
        <dbReference type="PROSITE" id="PS51819"/>
    </source>
</evidence>
<dbReference type="PROSITE" id="PS00082">
    <property type="entry name" value="EXTRADIOL_DIOXYGENAS"/>
    <property type="match status" value="1"/>
</dbReference>
<dbReference type="GO" id="GO:0008198">
    <property type="term" value="F:ferrous iron binding"/>
    <property type="evidence" value="ECO:0007669"/>
    <property type="project" value="InterPro"/>
</dbReference>
<dbReference type="Pfam" id="PF22632">
    <property type="entry name" value="BphC_D1"/>
    <property type="match status" value="1"/>
</dbReference>
<keyword evidence="3" id="KW-0479">Metal-binding</keyword>
<dbReference type="GO" id="GO:0047071">
    <property type="term" value="F:3,4-dihydroxy-9,10-secoandrosta-1,3,5(10)-triene-9,17-dione 4,5-dioxygenase activity"/>
    <property type="evidence" value="ECO:0007669"/>
    <property type="project" value="UniProtKB-EC"/>
</dbReference>
<comment type="caution">
    <text evidence="9">The sequence shown here is derived from an EMBL/GenBank/DDBJ whole genome shotgun (WGS) entry which is preliminary data.</text>
</comment>
<dbReference type="AlphaFoldDB" id="A0A645CSU2"/>
<dbReference type="SUPFAM" id="SSF54593">
    <property type="entry name" value="Glyoxalase/Bleomycin resistance protein/Dihydroxybiphenyl dioxygenase"/>
    <property type="match status" value="2"/>
</dbReference>
<gene>
    <name evidence="9" type="primary">hsaC_1</name>
    <name evidence="9" type="ORF">SDC9_126803</name>
</gene>
<dbReference type="CDD" id="cd07237">
    <property type="entry name" value="BphC1-RGP6_C_like"/>
    <property type="match status" value="1"/>
</dbReference>
<evidence type="ECO:0000256" key="6">
    <source>
        <dbReference type="ARBA" id="ARBA00023002"/>
    </source>
</evidence>
<evidence type="ECO:0000256" key="1">
    <source>
        <dbReference type="ARBA" id="ARBA00001954"/>
    </source>
</evidence>
<dbReference type="InterPro" id="IPR037523">
    <property type="entry name" value="VOC_core"/>
</dbReference>
<dbReference type="InterPro" id="IPR000486">
    <property type="entry name" value="Xdiol_ring_cleave_dOase_1/2"/>
</dbReference>
<dbReference type="EMBL" id="VSSQ01029578">
    <property type="protein sequence ID" value="MPM79762.1"/>
    <property type="molecule type" value="Genomic_DNA"/>
</dbReference>
<keyword evidence="4" id="KW-0058">Aromatic hydrocarbons catabolism</keyword>